<name>A0ABV5JBH7_9BACT</name>
<dbReference type="RefSeq" id="WP_290248975.1">
    <property type="nucleotide sequence ID" value="NZ_JAUFQT010000002.1"/>
</dbReference>
<feature type="domain" description="Protein FecR C-terminal" evidence="3">
    <location>
        <begin position="277"/>
        <end position="344"/>
    </location>
</feature>
<dbReference type="InterPro" id="IPR006860">
    <property type="entry name" value="FecR"/>
</dbReference>
<sequence length="348" mass="40486">MKRFDPENIEDFLKHPDFVKWVHQPTSKSDRYWNNWCTRNTKKVHLLRHAKEIIQGMKLEEQNEMSSEDHQMIREKLLAENKKFNSVSKTKGNNGNSKLLLAWASGIAASILILGFLYFGPNRRSEQVACPEKKVEWISKRVPRGVKKIYTLPDGTKVTMNSGSWLSYREDFEENRVVRLYGQAFFEVTKDPEHPFEIYSKYLKTQVLGTSFDVKSYKDEDKVHVAVVTGKVKVQTSEGITNEMTPGEATFYNKKDKSLTEAKYEYEDLIGWKEKILKFNRLTYPEVFKQLSRWYDVDFVVDEGVALRGQYTAKFNNQSLSNVLIGLSYSSNLSFDIQGKKVLVKQKR</sequence>
<reference evidence="4 5" key="1">
    <citation type="submission" date="2024-09" db="EMBL/GenBank/DDBJ databases">
        <authorList>
            <person name="Sun Q."/>
            <person name="Mori K."/>
        </authorList>
    </citation>
    <scope>NUCLEOTIDE SEQUENCE [LARGE SCALE GENOMIC DNA]</scope>
    <source>
        <strain evidence="4 5">CECT 7682</strain>
    </source>
</reference>
<dbReference type="PANTHER" id="PTHR30273:SF2">
    <property type="entry name" value="PROTEIN FECR"/>
    <property type="match status" value="1"/>
</dbReference>
<accession>A0ABV5JBH7</accession>
<proteinExistence type="predicted"/>
<feature type="domain" description="FecR protein" evidence="2">
    <location>
        <begin position="150"/>
        <end position="233"/>
    </location>
</feature>
<evidence type="ECO:0000313" key="5">
    <source>
        <dbReference type="Proteomes" id="UP001589654"/>
    </source>
</evidence>
<dbReference type="Pfam" id="PF04773">
    <property type="entry name" value="FecR"/>
    <property type="match status" value="1"/>
</dbReference>
<dbReference type="InterPro" id="IPR012373">
    <property type="entry name" value="Ferrdict_sens_TM"/>
</dbReference>
<keyword evidence="1" id="KW-1133">Transmembrane helix</keyword>
<feature type="transmembrane region" description="Helical" evidence="1">
    <location>
        <begin position="99"/>
        <end position="120"/>
    </location>
</feature>
<comment type="caution">
    <text evidence="4">The sequence shown here is derived from an EMBL/GenBank/DDBJ whole genome shotgun (WGS) entry which is preliminary data.</text>
</comment>
<evidence type="ECO:0000259" key="2">
    <source>
        <dbReference type="Pfam" id="PF04773"/>
    </source>
</evidence>
<protein>
    <submittedName>
        <fullName evidence="4">FecR family protein</fullName>
    </submittedName>
</protein>
<keyword evidence="5" id="KW-1185">Reference proteome</keyword>
<evidence type="ECO:0000256" key="1">
    <source>
        <dbReference type="SAM" id="Phobius"/>
    </source>
</evidence>
<gene>
    <name evidence="4" type="ORF">ACFFUR_16835</name>
</gene>
<dbReference type="Gene3D" id="3.55.50.30">
    <property type="match status" value="1"/>
</dbReference>
<dbReference type="Gene3D" id="2.60.120.1440">
    <property type="match status" value="1"/>
</dbReference>
<dbReference type="PANTHER" id="PTHR30273">
    <property type="entry name" value="PERIPLASMIC SIGNAL SENSOR AND SIGMA FACTOR ACTIVATOR FECR-RELATED"/>
    <property type="match status" value="1"/>
</dbReference>
<dbReference type="PIRSF" id="PIRSF018266">
    <property type="entry name" value="FecR"/>
    <property type="match status" value="1"/>
</dbReference>
<dbReference type="InterPro" id="IPR032508">
    <property type="entry name" value="FecR_C"/>
</dbReference>
<dbReference type="EMBL" id="JBHMEW010000068">
    <property type="protein sequence ID" value="MFB9213485.1"/>
    <property type="molecule type" value="Genomic_DNA"/>
</dbReference>
<evidence type="ECO:0000313" key="4">
    <source>
        <dbReference type="EMBL" id="MFB9213485.1"/>
    </source>
</evidence>
<dbReference type="Pfam" id="PF16344">
    <property type="entry name" value="FecR_C"/>
    <property type="match status" value="1"/>
</dbReference>
<keyword evidence="1" id="KW-0812">Transmembrane</keyword>
<evidence type="ECO:0000259" key="3">
    <source>
        <dbReference type="Pfam" id="PF16344"/>
    </source>
</evidence>
<organism evidence="4 5">
    <name type="scientific">Echinicola jeungdonensis</name>
    <dbReference type="NCBI Taxonomy" id="709343"/>
    <lineage>
        <taxon>Bacteria</taxon>
        <taxon>Pseudomonadati</taxon>
        <taxon>Bacteroidota</taxon>
        <taxon>Cytophagia</taxon>
        <taxon>Cytophagales</taxon>
        <taxon>Cyclobacteriaceae</taxon>
        <taxon>Echinicola</taxon>
    </lineage>
</organism>
<keyword evidence="1" id="KW-0472">Membrane</keyword>
<dbReference type="Proteomes" id="UP001589654">
    <property type="component" value="Unassembled WGS sequence"/>
</dbReference>